<keyword evidence="8" id="KW-1185">Reference proteome</keyword>
<keyword evidence="3 7" id="KW-0328">Glycosyltransferase</keyword>
<dbReference type="KEGG" id="ahw:NCTC11636_00398"/>
<gene>
    <name evidence="7" type="primary">pgaC</name>
    <name evidence="7" type="ORF">NCTC11636_00398</name>
</gene>
<dbReference type="Proteomes" id="UP000266895">
    <property type="component" value="Chromosome"/>
</dbReference>
<evidence type="ECO:0000313" key="8">
    <source>
        <dbReference type="Proteomes" id="UP000266895"/>
    </source>
</evidence>
<dbReference type="PANTHER" id="PTHR22913:SF12">
    <property type="entry name" value="MANNURONAN SYNTHASE"/>
    <property type="match status" value="1"/>
</dbReference>
<organism evidence="7 8">
    <name type="scientific">Actinomyces howellii</name>
    <dbReference type="NCBI Taxonomy" id="52771"/>
    <lineage>
        <taxon>Bacteria</taxon>
        <taxon>Bacillati</taxon>
        <taxon>Actinomycetota</taxon>
        <taxon>Actinomycetes</taxon>
        <taxon>Actinomycetales</taxon>
        <taxon>Actinomycetaceae</taxon>
        <taxon>Actinomyces</taxon>
    </lineage>
</organism>
<evidence type="ECO:0000256" key="1">
    <source>
        <dbReference type="ARBA" id="ARBA00004236"/>
    </source>
</evidence>
<keyword evidence="6" id="KW-1133">Transmembrane helix</keyword>
<dbReference type="GO" id="GO:0050501">
    <property type="term" value="F:hyaluronan synthase activity"/>
    <property type="evidence" value="ECO:0007669"/>
    <property type="project" value="TreeGrafter"/>
</dbReference>
<name>A0A3S4R9N9_9ACTO</name>
<feature type="transmembrane region" description="Helical" evidence="6">
    <location>
        <begin position="6"/>
        <end position="27"/>
    </location>
</feature>
<proteinExistence type="predicted"/>
<dbReference type="GO" id="GO:0005886">
    <property type="term" value="C:plasma membrane"/>
    <property type="evidence" value="ECO:0007669"/>
    <property type="project" value="UniProtKB-SubCell"/>
</dbReference>
<reference evidence="7 8" key="1">
    <citation type="submission" date="2018-12" db="EMBL/GenBank/DDBJ databases">
        <authorList>
            <consortium name="Pathogen Informatics"/>
        </authorList>
    </citation>
    <scope>NUCLEOTIDE SEQUENCE [LARGE SCALE GENOMIC DNA]</scope>
    <source>
        <strain evidence="7 8">NCTC11636</strain>
    </source>
</reference>
<accession>A0A3S4R9N9</accession>
<protein>
    <submittedName>
        <fullName evidence="7">Poly-beta-1,6-N-acetyl-D-glucosamine synthase</fullName>
        <ecNumber evidence="7">2.4.1.-</ecNumber>
    </submittedName>
</protein>
<dbReference type="GO" id="GO:0085029">
    <property type="term" value="P:extracellular matrix assembly"/>
    <property type="evidence" value="ECO:0007669"/>
    <property type="project" value="TreeGrafter"/>
</dbReference>
<evidence type="ECO:0000256" key="5">
    <source>
        <dbReference type="ARBA" id="ARBA00023136"/>
    </source>
</evidence>
<keyword evidence="6" id="KW-0812">Transmembrane</keyword>
<evidence type="ECO:0000256" key="6">
    <source>
        <dbReference type="SAM" id="Phobius"/>
    </source>
</evidence>
<dbReference type="SUPFAM" id="SSF53448">
    <property type="entry name" value="Nucleotide-diphospho-sugar transferases"/>
    <property type="match status" value="1"/>
</dbReference>
<dbReference type="RefSeq" id="WP_126381594.1">
    <property type="nucleotide sequence ID" value="NZ_LR134350.1"/>
</dbReference>
<dbReference type="AlphaFoldDB" id="A0A3S4R9N9"/>
<dbReference type="EMBL" id="LR134350">
    <property type="protein sequence ID" value="VEG26196.1"/>
    <property type="molecule type" value="Genomic_DNA"/>
</dbReference>
<comment type="subcellular location">
    <subcellularLocation>
        <location evidence="1">Cell membrane</location>
    </subcellularLocation>
</comment>
<evidence type="ECO:0000256" key="4">
    <source>
        <dbReference type="ARBA" id="ARBA00022679"/>
    </source>
</evidence>
<feature type="transmembrane region" description="Helical" evidence="6">
    <location>
        <begin position="108"/>
        <end position="130"/>
    </location>
</feature>
<feature type="transmembrane region" description="Helical" evidence="6">
    <location>
        <begin position="72"/>
        <end position="96"/>
    </location>
</feature>
<keyword evidence="5 6" id="KW-0472">Membrane</keyword>
<feature type="transmembrane region" description="Helical" evidence="6">
    <location>
        <begin position="464"/>
        <end position="482"/>
    </location>
</feature>
<dbReference type="OrthoDB" id="9763050at2"/>
<evidence type="ECO:0000256" key="3">
    <source>
        <dbReference type="ARBA" id="ARBA00022676"/>
    </source>
</evidence>
<dbReference type="GO" id="GO:0030213">
    <property type="term" value="P:hyaluronan biosynthetic process"/>
    <property type="evidence" value="ECO:0007669"/>
    <property type="project" value="TreeGrafter"/>
</dbReference>
<dbReference type="PANTHER" id="PTHR22913">
    <property type="entry name" value="HYALURONAN SYNTHASE"/>
    <property type="match status" value="1"/>
</dbReference>
<keyword evidence="2" id="KW-1003">Cell membrane</keyword>
<evidence type="ECO:0000256" key="2">
    <source>
        <dbReference type="ARBA" id="ARBA00022475"/>
    </source>
</evidence>
<keyword evidence="4 7" id="KW-0808">Transferase</keyword>
<feature type="transmembrane region" description="Helical" evidence="6">
    <location>
        <begin position="427"/>
        <end position="444"/>
    </location>
</feature>
<dbReference type="EC" id="2.4.1.-" evidence="7"/>
<sequence>MHWSFGMFVVLVCLLIVISCLVVKLTFKRGMNPRDEQRMHSGGRRRLRTTRRPVATREEAAAFAKESGLPRALASTSGFSPALLVISLALALWLYWRVIITTRANFDPWLIWTFNVVFVIVALQLLLASFEGRIPGGHKHHRIAVLIPLYNEDPEVVHRMLTALVRQSTPPDEIHVVDDGSTQGSYREQREWFMRLIAGEGIYGTWQRTRNRGKRHAQAQAFQQIHDADLFVTVDSDSMLDYEAIKEISHPFKDPTIMSVAGVILATNSRVNLLARITDMIFVGQQLTDRSSMSRLGSVLVNSGGLAAYRYQILADNIETYMNENYLGRHVEFSDDSMLTLFALLNGRTVQQPTAFAFAWMPDRWSHHYRQQVRWFRGSFIRGLWRIRFLPLASWGWWRQVTGWMQLWAVSSVFIYLVILRPLTTTHGIPVEVVIVPVLIGLAQNSRYVRVWRSDMTALERYTLLLLSPLATLWTTVILRPLRIWGMLTSAKMGWNTRQQIEVTSSEGEGEETAQAAPAA</sequence>
<evidence type="ECO:0000313" key="7">
    <source>
        <dbReference type="EMBL" id="VEG26196.1"/>
    </source>
</evidence>
<dbReference type="InterPro" id="IPR029044">
    <property type="entry name" value="Nucleotide-diphossugar_trans"/>
</dbReference>
<feature type="transmembrane region" description="Helical" evidence="6">
    <location>
        <begin position="404"/>
        <end position="420"/>
    </location>
</feature>
<dbReference type="Pfam" id="PF13641">
    <property type="entry name" value="Glyco_tranf_2_3"/>
    <property type="match status" value="1"/>
</dbReference>
<dbReference type="Gene3D" id="3.90.550.10">
    <property type="entry name" value="Spore Coat Polysaccharide Biosynthesis Protein SpsA, Chain A"/>
    <property type="match status" value="1"/>
</dbReference>